<proteinExistence type="predicted"/>
<accession>W6MGI6</accession>
<dbReference type="OrthoDB" id="629492at2759"/>
<evidence type="ECO:0000256" key="4">
    <source>
        <dbReference type="SAM" id="MobiDB-lite"/>
    </source>
</evidence>
<dbReference type="AlphaFoldDB" id="W6MGI6"/>
<dbReference type="SUPFAM" id="SSF48452">
    <property type="entry name" value="TPR-like"/>
    <property type="match status" value="1"/>
</dbReference>
<feature type="compositionally biased region" description="Low complexity" evidence="4">
    <location>
        <begin position="239"/>
        <end position="249"/>
    </location>
</feature>
<feature type="region of interest" description="Disordered" evidence="4">
    <location>
        <begin position="443"/>
        <end position="464"/>
    </location>
</feature>
<evidence type="ECO:0000256" key="2">
    <source>
        <dbReference type="ARBA" id="ARBA00022803"/>
    </source>
</evidence>
<dbReference type="InterPro" id="IPR019734">
    <property type="entry name" value="TPR_rpt"/>
</dbReference>
<evidence type="ECO:0000256" key="1">
    <source>
        <dbReference type="ARBA" id="ARBA00022737"/>
    </source>
</evidence>
<dbReference type="Proteomes" id="UP000019384">
    <property type="component" value="Unassembled WGS sequence"/>
</dbReference>
<gene>
    <name evidence="5" type="ORF">KUCA_T00001196001</name>
</gene>
<feature type="compositionally biased region" description="Acidic residues" evidence="4">
    <location>
        <begin position="389"/>
        <end position="404"/>
    </location>
</feature>
<dbReference type="SMART" id="SM00028">
    <property type="entry name" value="TPR"/>
    <property type="match status" value="3"/>
</dbReference>
<evidence type="ECO:0000256" key="3">
    <source>
        <dbReference type="PROSITE-ProRule" id="PRU00339"/>
    </source>
</evidence>
<feature type="compositionally biased region" description="Polar residues" evidence="4">
    <location>
        <begin position="366"/>
        <end position="381"/>
    </location>
</feature>
<dbReference type="GO" id="GO:0006620">
    <property type="term" value="P:post-translational protein targeting to endoplasmic reticulum membrane"/>
    <property type="evidence" value="ECO:0007669"/>
    <property type="project" value="TreeGrafter"/>
</dbReference>
<feature type="region of interest" description="Disordered" evidence="4">
    <location>
        <begin position="238"/>
        <end position="283"/>
    </location>
</feature>
<name>W6MGI6_9ASCO</name>
<keyword evidence="6" id="KW-1185">Reference proteome</keyword>
<dbReference type="InterPro" id="IPR047150">
    <property type="entry name" value="SGT"/>
</dbReference>
<organism evidence="5 6">
    <name type="scientific">Kuraishia capsulata CBS 1993</name>
    <dbReference type="NCBI Taxonomy" id="1382522"/>
    <lineage>
        <taxon>Eukaryota</taxon>
        <taxon>Fungi</taxon>
        <taxon>Dikarya</taxon>
        <taxon>Ascomycota</taxon>
        <taxon>Saccharomycotina</taxon>
        <taxon>Pichiomycetes</taxon>
        <taxon>Pichiales</taxon>
        <taxon>Pichiaceae</taxon>
        <taxon>Kuraishia</taxon>
    </lineage>
</organism>
<feature type="compositionally biased region" description="Polar residues" evidence="4">
    <location>
        <begin position="259"/>
        <end position="275"/>
    </location>
</feature>
<dbReference type="GeneID" id="34518629"/>
<dbReference type="RefSeq" id="XP_022457241.1">
    <property type="nucleotide sequence ID" value="XM_022605810.1"/>
</dbReference>
<dbReference type="PANTHER" id="PTHR45831:SF2">
    <property type="entry name" value="LD24721P"/>
    <property type="match status" value="1"/>
</dbReference>
<evidence type="ECO:0000313" key="6">
    <source>
        <dbReference type="Proteomes" id="UP000019384"/>
    </source>
</evidence>
<dbReference type="PANTHER" id="PTHR45831">
    <property type="entry name" value="LD24721P"/>
    <property type="match status" value="1"/>
</dbReference>
<dbReference type="GO" id="GO:0072380">
    <property type="term" value="C:TRC complex"/>
    <property type="evidence" value="ECO:0007669"/>
    <property type="project" value="TreeGrafter"/>
</dbReference>
<feature type="compositionally biased region" description="Polar residues" evidence="4">
    <location>
        <begin position="412"/>
        <end position="424"/>
    </location>
</feature>
<evidence type="ECO:0000313" key="5">
    <source>
        <dbReference type="EMBL" id="CDK25229.1"/>
    </source>
</evidence>
<reference evidence="5" key="1">
    <citation type="submission" date="2013-12" db="EMBL/GenBank/DDBJ databases">
        <authorList>
            <person name="Genoscope - CEA"/>
        </authorList>
    </citation>
    <scope>NUCLEOTIDE SEQUENCE</scope>
    <source>
        <strain evidence="5">CBS 1993</strain>
    </source>
</reference>
<dbReference type="InterPro" id="IPR011990">
    <property type="entry name" value="TPR-like_helical_dom_sf"/>
</dbReference>
<dbReference type="Gene3D" id="1.25.40.10">
    <property type="entry name" value="Tetratricopeptide repeat domain"/>
    <property type="match status" value="1"/>
</dbReference>
<keyword evidence="2 3" id="KW-0802">TPR repeat</keyword>
<sequence length="464" mass="51112">MGCQQISLHARWGKRPWASNPVESPWLFLFYSLIYSEDHKVKVHKMPPLSGKDRQAHELRLRANGKMRDKRYAAALIDYTRALEQTPGSVALLSNRAATLQALGAYDDAIIDLYSATSKDPTFIPAWCRLGYAFLHQGNTVRALQAYVQAVKVASKHPKKPQKFMSELKESIKLAESRARQQGYTQDYIDELVPDDVRMALDSYKSLTSSRAPTQGVSVPEISISDLYNMVANPGVFRQQQSQSGTQSGARTPVPGAPTPQTGTHTPQEGSQTDRGTYFSFPEPLRDILPPFPIPPIGNRDQAMSFADTIMTIVQSYVSGTNQDHPERIVDPARGAVNAWLESLGMGFGAQRAQQNETGNNERDQNVPQNVPRNEDSNPAGSENAAVVPDDDEDIPMGVPEEDDYGRAAPTRTATTQEEGQSNGLWGALRQTLINGVQSLNAHANNNANQDNSHDDNLQMPDVD</sequence>
<dbReference type="PROSITE" id="PS50005">
    <property type="entry name" value="TPR"/>
    <property type="match status" value="1"/>
</dbReference>
<dbReference type="HOGENOM" id="CLU_589339_0_0_1"/>
<dbReference type="GO" id="GO:0016020">
    <property type="term" value="C:membrane"/>
    <property type="evidence" value="ECO:0007669"/>
    <property type="project" value="TreeGrafter"/>
</dbReference>
<keyword evidence="1" id="KW-0677">Repeat</keyword>
<reference evidence="5" key="2">
    <citation type="submission" date="2014-02" db="EMBL/GenBank/DDBJ databases">
        <title>Complete DNA sequence of /Kuraishia capsulata/ illustrates novel genomic features among budding yeasts (/Saccharomycotina/).</title>
        <authorList>
            <person name="Morales L."/>
            <person name="Noel B."/>
            <person name="Porcel B."/>
            <person name="Marcet-Houben M."/>
            <person name="Hullo M-F."/>
            <person name="Sacerdot C."/>
            <person name="Tekaia F."/>
            <person name="Leh-Louis V."/>
            <person name="Despons L."/>
            <person name="Khanna V."/>
            <person name="Aury J-M."/>
            <person name="Barbe V."/>
            <person name="Couloux A."/>
            <person name="Labadie K."/>
            <person name="Pelletier E."/>
            <person name="Souciet J-L."/>
            <person name="Boekhout T."/>
            <person name="Gabaldon T."/>
            <person name="Wincker P."/>
            <person name="Dujon B."/>
        </authorList>
    </citation>
    <scope>NUCLEOTIDE SEQUENCE</scope>
    <source>
        <strain evidence="5">CBS 1993</strain>
    </source>
</reference>
<protein>
    <submittedName>
        <fullName evidence="5">Uncharacterized protein</fullName>
    </submittedName>
</protein>
<dbReference type="EMBL" id="HG793125">
    <property type="protein sequence ID" value="CDK25229.1"/>
    <property type="molecule type" value="Genomic_DNA"/>
</dbReference>
<feature type="repeat" description="TPR" evidence="3">
    <location>
        <begin position="124"/>
        <end position="157"/>
    </location>
</feature>
<dbReference type="STRING" id="1382522.W6MGI6"/>
<feature type="region of interest" description="Disordered" evidence="4">
    <location>
        <begin position="352"/>
        <end position="424"/>
    </location>
</feature>
<dbReference type="GO" id="GO:0060090">
    <property type="term" value="F:molecular adaptor activity"/>
    <property type="evidence" value="ECO:0007669"/>
    <property type="project" value="TreeGrafter"/>
</dbReference>